<comment type="similarity">
    <text evidence="24">Belongs to the protein kinase superfamily. Ser/Thr protein kinase family. CDPK subfamily.</text>
</comment>
<dbReference type="FunFam" id="1.10.238.10:FF:000003">
    <property type="entry name" value="Calmodulin A"/>
    <property type="match status" value="1"/>
</dbReference>
<dbReference type="InterPro" id="IPR050205">
    <property type="entry name" value="CDPK_Ser/Thr_kinases"/>
</dbReference>
<dbReference type="SUPFAM" id="SSF47473">
    <property type="entry name" value="EF-hand"/>
    <property type="match status" value="1"/>
</dbReference>
<evidence type="ECO:0000256" key="12">
    <source>
        <dbReference type="ARBA" id="ARBA00022723"/>
    </source>
</evidence>
<dbReference type="PROSITE" id="PS50222">
    <property type="entry name" value="EF_HAND_2"/>
    <property type="match status" value="3"/>
</dbReference>
<dbReference type="GO" id="GO:0005524">
    <property type="term" value="F:ATP binding"/>
    <property type="evidence" value="ECO:0007669"/>
    <property type="project" value="UniProtKB-UniRule"/>
</dbReference>
<keyword evidence="19" id="KW-1043">Host membrane</keyword>
<evidence type="ECO:0000256" key="6">
    <source>
        <dbReference type="ARBA" id="ARBA00012513"/>
    </source>
</evidence>
<evidence type="ECO:0000256" key="23">
    <source>
        <dbReference type="ARBA" id="ARBA00023288"/>
    </source>
</evidence>
<comment type="subunit">
    <text evidence="5">Monomer.</text>
</comment>
<sequence>MGNLFGRSHHKDKDGGASTITSTRLSRRKEKHQQKQTNNQDVQTKDKDKKSKSKKKVQFSDSNKNKHVGDLGKINMILEDDGASRRKLEDGYILGKKLGEGSYGKVRLGKNKKTGEEVAVKSIRKKNVHRIHTLRREIGIMVEMDHPNIVKLYDVFEDDAHLYIVMELCTGGELFDYITQKQSFSEAEAANLMQQVLGALSYLHEKNIAHRDLKPENFLFKGKSEKSVLKIIDFGLSRFYNITDETFMKTRVGTPYYIAPEVLAKQYDLACDMWSVGVIMYILLCGYPPFWGDSEKEIFARIKRGSFDFPVEEWKNISKEAKSLIKKMLEKDPAKRVTAKEALMDPWLCVERTKALAPEMLEKLEKFAKHNKLKRCALGVIARMLSEQEISSLMQQFRAIDIDGNGYVSVSELAQAMRSVGLKPTNQEVGDLLTSMDGDGNGKIDYTEFIAASMSQHVYLKEELLHKAYDHFCDNNGIITRETIAAIVDGDSVLVDNILRSVDSDENGVIDFNEFKKMMCKSSSLLETELKPEE</sequence>
<keyword evidence="23" id="KW-0449">Lipoprotein</keyword>
<evidence type="ECO:0000256" key="15">
    <source>
        <dbReference type="ARBA" id="ARBA00022777"/>
    </source>
</evidence>
<evidence type="ECO:0000256" key="5">
    <source>
        <dbReference type="ARBA" id="ARBA00011245"/>
    </source>
</evidence>
<evidence type="ECO:0000256" key="29">
    <source>
        <dbReference type="ARBA" id="ARBA00068067"/>
    </source>
</evidence>
<dbReference type="CDD" id="cd00051">
    <property type="entry name" value="EFh"/>
    <property type="match status" value="1"/>
</dbReference>
<reference evidence="34" key="1">
    <citation type="submission" date="2021-01" db="EMBL/GenBank/DDBJ databases">
        <authorList>
            <person name="Corre E."/>
            <person name="Pelletier E."/>
            <person name="Niang G."/>
            <person name="Scheremetjew M."/>
            <person name="Finn R."/>
            <person name="Kale V."/>
            <person name="Holt S."/>
            <person name="Cochrane G."/>
            <person name="Meng A."/>
            <person name="Brown T."/>
            <person name="Cohen L."/>
        </authorList>
    </citation>
    <scope>NUCLEOTIDE SEQUENCE</scope>
    <source>
        <strain evidence="34">GSBS06</strain>
    </source>
</reference>
<dbReference type="PROSITE" id="PS00107">
    <property type="entry name" value="PROTEIN_KINASE_ATP"/>
    <property type="match status" value="1"/>
</dbReference>
<evidence type="ECO:0000256" key="17">
    <source>
        <dbReference type="ARBA" id="ARBA00022840"/>
    </source>
</evidence>
<evidence type="ECO:0000256" key="30">
    <source>
        <dbReference type="PROSITE-ProRule" id="PRU10141"/>
    </source>
</evidence>
<feature type="binding site" evidence="30">
    <location>
        <position position="125"/>
    </location>
    <ligand>
        <name>ATP</name>
        <dbReference type="ChEBI" id="CHEBI:30616"/>
    </ligand>
</feature>
<dbReference type="PROSITE" id="PS00108">
    <property type="entry name" value="PROTEIN_KINASE_ST"/>
    <property type="match status" value="1"/>
</dbReference>
<evidence type="ECO:0000256" key="26">
    <source>
        <dbReference type="ARBA" id="ARBA00048679"/>
    </source>
</evidence>
<dbReference type="InterPro" id="IPR011009">
    <property type="entry name" value="Kinase-like_dom_sf"/>
</dbReference>
<keyword evidence="10" id="KW-0808">Transferase</keyword>
<dbReference type="PANTHER" id="PTHR24349">
    <property type="entry name" value="SERINE/THREONINE-PROTEIN KINASE"/>
    <property type="match status" value="1"/>
</dbReference>
<dbReference type="CDD" id="cd05117">
    <property type="entry name" value="STKc_CAMK"/>
    <property type="match status" value="1"/>
</dbReference>
<evidence type="ECO:0000256" key="18">
    <source>
        <dbReference type="ARBA" id="ARBA00022846"/>
    </source>
</evidence>
<dbReference type="Pfam" id="PF00069">
    <property type="entry name" value="Pkinase"/>
    <property type="match status" value="1"/>
</dbReference>
<evidence type="ECO:0000256" key="9">
    <source>
        <dbReference type="ARBA" id="ARBA00022527"/>
    </source>
</evidence>
<dbReference type="GO" id="GO:0020002">
    <property type="term" value="C:host cell plasma membrane"/>
    <property type="evidence" value="ECO:0007669"/>
    <property type="project" value="UniProtKB-SubCell"/>
</dbReference>
<dbReference type="EC" id="2.7.11.1" evidence="6"/>
<dbReference type="GO" id="GO:0004674">
    <property type="term" value="F:protein serine/threonine kinase activity"/>
    <property type="evidence" value="ECO:0007669"/>
    <property type="project" value="UniProtKB-KW"/>
</dbReference>
<evidence type="ECO:0000256" key="25">
    <source>
        <dbReference type="ARBA" id="ARBA00047899"/>
    </source>
</evidence>
<comment type="cofactor">
    <cofactor evidence="1">
        <name>Mg(2+)</name>
        <dbReference type="ChEBI" id="CHEBI:18420"/>
    </cofactor>
</comment>
<dbReference type="GO" id="GO:0020005">
    <property type="term" value="C:symbiont-containing vacuole membrane"/>
    <property type="evidence" value="ECO:0007669"/>
    <property type="project" value="UniProtKB-SubCell"/>
</dbReference>
<evidence type="ECO:0000256" key="19">
    <source>
        <dbReference type="ARBA" id="ARBA00022870"/>
    </source>
</evidence>
<dbReference type="SMART" id="SM00220">
    <property type="entry name" value="S_TKc"/>
    <property type="match status" value="1"/>
</dbReference>
<evidence type="ECO:0000259" key="33">
    <source>
        <dbReference type="PROSITE" id="PS50222"/>
    </source>
</evidence>
<dbReference type="FunFam" id="1.10.510.10:FF:000398">
    <property type="entry name" value="Calcium-dependent protein kinase 1"/>
    <property type="match status" value="1"/>
</dbReference>
<comment type="function">
    <text evidence="27">Calcium-dependent protein kinase which acts as a sensor and effector of intracellular Ca(2+) levels probably in part downstream of cGMP-activated PKG kinase. During the liver stage, involved in sporozoite motility and thus in sporozoite invasion of host hepatocytes, probably together with CDPK4 and CDPK5. In the mosquito midgut and during the last stage of male gamete exflagellation, may play a role in the rupture of the host erythrocyte membrane. In the mosquito midgut, required for the differentiation of the zygote into the ookinete by promoting the translational activation of a subset of repressed mRNAs; these mRNAs are kept repressed in the zygote by the DOZI- or CITH-containing mRNP complexes. Dispensable during the asexual blood stage.</text>
</comment>
<evidence type="ECO:0000259" key="32">
    <source>
        <dbReference type="PROSITE" id="PS50011"/>
    </source>
</evidence>
<feature type="domain" description="EF-hand" evidence="33">
    <location>
        <begin position="490"/>
        <end position="525"/>
    </location>
</feature>
<keyword evidence="9" id="KW-0723">Serine/threonine-protein kinase</keyword>
<evidence type="ECO:0000256" key="20">
    <source>
        <dbReference type="ARBA" id="ARBA00023069"/>
    </source>
</evidence>
<feature type="domain" description="EF-hand" evidence="33">
    <location>
        <begin position="388"/>
        <end position="423"/>
    </location>
</feature>
<dbReference type="PROSITE" id="PS50011">
    <property type="entry name" value="PROTEIN_KINASE_DOM"/>
    <property type="match status" value="1"/>
</dbReference>
<comment type="subcellular location">
    <subcellularLocation>
        <location evidence="3">Cell membrane</location>
        <topology evidence="3">Lipid-anchor</topology>
        <orientation evidence="3">Cytoplasmic side</orientation>
    </subcellularLocation>
    <subcellularLocation>
        <location evidence="2">Cell projection</location>
        <location evidence="2">Cilium</location>
        <location evidence="2">Flagellum</location>
    </subcellularLocation>
    <subcellularLocation>
        <location evidence="4">Host cell membrane</location>
        <topology evidence="4">Lipid-anchor</topology>
    </subcellularLocation>
    <subcellularLocation>
        <location evidence="28">Parasitophorous vacuole membrane</location>
        <topology evidence="28">Lipid-anchor</topology>
    </subcellularLocation>
</comment>
<evidence type="ECO:0000256" key="7">
    <source>
        <dbReference type="ARBA" id="ARBA00022475"/>
    </source>
</evidence>
<evidence type="ECO:0000256" key="13">
    <source>
        <dbReference type="ARBA" id="ARBA00022737"/>
    </source>
</evidence>
<keyword evidence="17 30" id="KW-0067">ATP-binding</keyword>
<keyword evidence="7" id="KW-1003">Cell membrane</keyword>
<dbReference type="InterPro" id="IPR011992">
    <property type="entry name" value="EF-hand-dom_pair"/>
</dbReference>
<dbReference type="GO" id="GO:0005886">
    <property type="term" value="C:plasma membrane"/>
    <property type="evidence" value="ECO:0007669"/>
    <property type="project" value="UniProtKB-SubCell"/>
</dbReference>
<gene>
    <name evidence="34" type="ORF">ASTO00021_LOCUS18038</name>
</gene>
<dbReference type="GO" id="GO:0031514">
    <property type="term" value="C:motile cilium"/>
    <property type="evidence" value="ECO:0007669"/>
    <property type="project" value="UniProtKB-SubCell"/>
</dbReference>
<evidence type="ECO:0000256" key="28">
    <source>
        <dbReference type="ARBA" id="ARBA00060437"/>
    </source>
</evidence>
<keyword evidence="14 30" id="KW-0547">Nucleotide-binding</keyword>
<dbReference type="Gene3D" id="1.10.238.10">
    <property type="entry name" value="EF-hand"/>
    <property type="match status" value="1"/>
</dbReference>
<evidence type="ECO:0000256" key="10">
    <source>
        <dbReference type="ARBA" id="ARBA00022679"/>
    </source>
</evidence>
<evidence type="ECO:0000256" key="4">
    <source>
        <dbReference type="ARBA" id="ARBA00004425"/>
    </source>
</evidence>
<dbReference type="SUPFAM" id="SSF56112">
    <property type="entry name" value="Protein kinase-like (PK-like)"/>
    <property type="match status" value="1"/>
</dbReference>
<dbReference type="Gene3D" id="1.10.510.10">
    <property type="entry name" value="Transferase(Phosphotransferase) domain 1"/>
    <property type="match status" value="1"/>
</dbReference>
<dbReference type="SMART" id="SM00054">
    <property type="entry name" value="EFh"/>
    <property type="match status" value="3"/>
</dbReference>
<name>A0A7S3PRR7_9STRA</name>
<keyword evidence="12" id="KW-0479">Metal-binding</keyword>
<dbReference type="Gene3D" id="3.30.200.20">
    <property type="entry name" value="Phosphorylase Kinase, domain 1"/>
    <property type="match status" value="1"/>
</dbReference>
<comment type="catalytic activity">
    <reaction evidence="25">
        <text>L-threonyl-[protein] + ATP = O-phospho-L-threonyl-[protein] + ADP + H(+)</text>
        <dbReference type="Rhea" id="RHEA:46608"/>
        <dbReference type="Rhea" id="RHEA-COMP:11060"/>
        <dbReference type="Rhea" id="RHEA-COMP:11605"/>
        <dbReference type="ChEBI" id="CHEBI:15378"/>
        <dbReference type="ChEBI" id="CHEBI:30013"/>
        <dbReference type="ChEBI" id="CHEBI:30616"/>
        <dbReference type="ChEBI" id="CHEBI:61977"/>
        <dbReference type="ChEBI" id="CHEBI:456216"/>
        <dbReference type="EC" id="2.7.11.1"/>
    </reaction>
</comment>
<dbReference type="FunFam" id="3.30.200.20:FF:000315">
    <property type="entry name" value="Calcium-dependent protein kinase 3"/>
    <property type="match status" value="1"/>
</dbReference>
<dbReference type="GO" id="GO:0005509">
    <property type="term" value="F:calcium ion binding"/>
    <property type="evidence" value="ECO:0007669"/>
    <property type="project" value="InterPro"/>
</dbReference>
<keyword evidence="16" id="KW-0106">Calcium</keyword>
<evidence type="ECO:0000256" key="3">
    <source>
        <dbReference type="ARBA" id="ARBA00004342"/>
    </source>
</evidence>
<evidence type="ECO:0000256" key="11">
    <source>
        <dbReference type="ARBA" id="ARBA00022707"/>
    </source>
</evidence>
<dbReference type="EMBL" id="HBIN01023421">
    <property type="protein sequence ID" value="CAE0448074.1"/>
    <property type="molecule type" value="Transcribed_RNA"/>
</dbReference>
<evidence type="ECO:0000256" key="27">
    <source>
        <dbReference type="ARBA" id="ARBA00056933"/>
    </source>
</evidence>
<evidence type="ECO:0000256" key="2">
    <source>
        <dbReference type="ARBA" id="ARBA00004230"/>
    </source>
</evidence>
<organism evidence="34">
    <name type="scientific">Aplanochytrium stocchinoi</name>
    <dbReference type="NCBI Taxonomy" id="215587"/>
    <lineage>
        <taxon>Eukaryota</taxon>
        <taxon>Sar</taxon>
        <taxon>Stramenopiles</taxon>
        <taxon>Bigyra</taxon>
        <taxon>Labyrinthulomycetes</taxon>
        <taxon>Thraustochytrida</taxon>
        <taxon>Thraustochytriidae</taxon>
        <taxon>Aplanochytrium</taxon>
    </lineage>
</organism>
<comment type="catalytic activity">
    <reaction evidence="26">
        <text>L-seryl-[protein] + ATP = O-phospho-L-seryl-[protein] + ADP + H(+)</text>
        <dbReference type="Rhea" id="RHEA:17989"/>
        <dbReference type="Rhea" id="RHEA-COMP:9863"/>
        <dbReference type="Rhea" id="RHEA-COMP:11604"/>
        <dbReference type="ChEBI" id="CHEBI:15378"/>
        <dbReference type="ChEBI" id="CHEBI:29999"/>
        <dbReference type="ChEBI" id="CHEBI:30616"/>
        <dbReference type="ChEBI" id="CHEBI:83421"/>
        <dbReference type="ChEBI" id="CHEBI:456216"/>
        <dbReference type="EC" id="2.7.11.1"/>
    </reaction>
</comment>
<evidence type="ECO:0000313" key="34">
    <source>
        <dbReference type="EMBL" id="CAE0448074.1"/>
    </source>
</evidence>
<feature type="domain" description="Protein kinase" evidence="32">
    <location>
        <begin position="92"/>
        <end position="348"/>
    </location>
</feature>
<evidence type="ECO:0000256" key="16">
    <source>
        <dbReference type="ARBA" id="ARBA00022837"/>
    </source>
</evidence>
<keyword evidence="11" id="KW-0519">Myristate</keyword>
<accession>A0A7S3PRR7</accession>
<keyword evidence="21" id="KW-0564">Palmitate</keyword>
<keyword evidence="19" id="KW-0472">Membrane</keyword>
<dbReference type="InterPro" id="IPR002048">
    <property type="entry name" value="EF_hand_dom"/>
</dbReference>
<keyword evidence="22" id="KW-0966">Cell projection</keyword>
<dbReference type="Pfam" id="PF13833">
    <property type="entry name" value="EF-hand_8"/>
    <property type="match status" value="1"/>
</dbReference>
<evidence type="ECO:0000256" key="8">
    <source>
        <dbReference type="ARBA" id="ARBA00022511"/>
    </source>
</evidence>
<keyword evidence="18" id="KW-0282">Flagellum</keyword>
<dbReference type="PROSITE" id="PS00018">
    <property type="entry name" value="EF_HAND_1"/>
    <property type="match status" value="3"/>
</dbReference>
<keyword evidence="20" id="KW-0969">Cilium</keyword>
<keyword evidence="13" id="KW-0677">Repeat</keyword>
<protein>
    <recommendedName>
        <fullName evidence="29">Calcium-dependent protein kinase 1</fullName>
        <ecNumber evidence="6">2.7.11.1</ecNumber>
    </recommendedName>
</protein>
<feature type="compositionally biased region" description="Basic residues" evidence="31">
    <location>
        <begin position="25"/>
        <end position="34"/>
    </location>
</feature>
<evidence type="ECO:0000256" key="14">
    <source>
        <dbReference type="ARBA" id="ARBA00022741"/>
    </source>
</evidence>
<keyword evidence="8" id="KW-1032">Host cell membrane</keyword>
<evidence type="ECO:0000256" key="1">
    <source>
        <dbReference type="ARBA" id="ARBA00001946"/>
    </source>
</evidence>
<feature type="domain" description="EF-hand" evidence="33">
    <location>
        <begin position="424"/>
        <end position="459"/>
    </location>
</feature>
<dbReference type="InterPro" id="IPR017441">
    <property type="entry name" value="Protein_kinase_ATP_BS"/>
</dbReference>
<evidence type="ECO:0000256" key="31">
    <source>
        <dbReference type="SAM" id="MobiDB-lite"/>
    </source>
</evidence>
<dbReference type="Pfam" id="PF13499">
    <property type="entry name" value="EF-hand_7"/>
    <property type="match status" value="1"/>
</dbReference>
<keyword evidence="15" id="KW-0418">Kinase</keyword>
<dbReference type="InterPro" id="IPR000719">
    <property type="entry name" value="Prot_kinase_dom"/>
</dbReference>
<proteinExistence type="inferred from homology"/>
<feature type="region of interest" description="Disordered" evidence="31">
    <location>
        <begin position="1"/>
        <end position="66"/>
    </location>
</feature>
<dbReference type="AlphaFoldDB" id="A0A7S3PRR7"/>
<evidence type="ECO:0000256" key="22">
    <source>
        <dbReference type="ARBA" id="ARBA00023273"/>
    </source>
</evidence>
<dbReference type="InterPro" id="IPR018247">
    <property type="entry name" value="EF_Hand_1_Ca_BS"/>
</dbReference>
<dbReference type="InterPro" id="IPR008271">
    <property type="entry name" value="Ser/Thr_kinase_AS"/>
</dbReference>
<evidence type="ECO:0000256" key="24">
    <source>
        <dbReference type="ARBA" id="ARBA00024334"/>
    </source>
</evidence>
<evidence type="ECO:0000256" key="21">
    <source>
        <dbReference type="ARBA" id="ARBA00023139"/>
    </source>
</evidence>